<sequence length="68" mass="7713">HPCSVDGPAAVHRVGPEHKHRRLDHRGGPSPRGGWGGHCVRLQRLTCARHQLRPGHTHCHWRWFLGHG</sequence>
<evidence type="ECO:0000313" key="3">
    <source>
        <dbReference type="Proteomes" id="UP000485058"/>
    </source>
</evidence>
<dbReference type="EMBL" id="BLLF01004989">
    <property type="protein sequence ID" value="GFH30561.1"/>
    <property type="molecule type" value="Genomic_DNA"/>
</dbReference>
<feature type="non-terminal residue" evidence="2">
    <location>
        <position position="68"/>
    </location>
</feature>
<proteinExistence type="predicted"/>
<gene>
    <name evidence="2" type="ORF">HaLaN_29441</name>
</gene>
<feature type="non-terminal residue" evidence="2">
    <location>
        <position position="1"/>
    </location>
</feature>
<feature type="region of interest" description="Disordered" evidence="1">
    <location>
        <begin position="1"/>
        <end position="35"/>
    </location>
</feature>
<evidence type="ECO:0000256" key="1">
    <source>
        <dbReference type="SAM" id="MobiDB-lite"/>
    </source>
</evidence>
<dbReference type="Proteomes" id="UP000485058">
    <property type="component" value="Unassembled WGS sequence"/>
</dbReference>
<evidence type="ECO:0000313" key="2">
    <source>
        <dbReference type="EMBL" id="GFH30561.1"/>
    </source>
</evidence>
<reference evidence="2 3" key="1">
    <citation type="submission" date="2020-02" db="EMBL/GenBank/DDBJ databases">
        <title>Draft genome sequence of Haematococcus lacustris strain NIES-144.</title>
        <authorList>
            <person name="Morimoto D."/>
            <person name="Nakagawa S."/>
            <person name="Yoshida T."/>
            <person name="Sawayama S."/>
        </authorList>
    </citation>
    <scope>NUCLEOTIDE SEQUENCE [LARGE SCALE GENOMIC DNA]</scope>
    <source>
        <strain evidence="2 3">NIES-144</strain>
    </source>
</reference>
<name>A0A6A0AE61_HAELA</name>
<accession>A0A6A0AE61</accession>
<dbReference type="AlphaFoldDB" id="A0A6A0AE61"/>
<organism evidence="2 3">
    <name type="scientific">Haematococcus lacustris</name>
    <name type="common">Green alga</name>
    <name type="synonym">Haematococcus pluvialis</name>
    <dbReference type="NCBI Taxonomy" id="44745"/>
    <lineage>
        <taxon>Eukaryota</taxon>
        <taxon>Viridiplantae</taxon>
        <taxon>Chlorophyta</taxon>
        <taxon>core chlorophytes</taxon>
        <taxon>Chlorophyceae</taxon>
        <taxon>CS clade</taxon>
        <taxon>Chlamydomonadales</taxon>
        <taxon>Haematococcaceae</taxon>
        <taxon>Haematococcus</taxon>
    </lineage>
</organism>
<protein>
    <submittedName>
        <fullName evidence="2">Uncharacterized protein</fullName>
    </submittedName>
</protein>
<keyword evidence="3" id="KW-1185">Reference proteome</keyword>
<comment type="caution">
    <text evidence="2">The sequence shown here is derived from an EMBL/GenBank/DDBJ whole genome shotgun (WGS) entry which is preliminary data.</text>
</comment>